<keyword evidence="2" id="KW-1133">Transmembrane helix</keyword>
<dbReference type="AlphaFoldDB" id="B7FTG9"/>
<reference evidence="6" key="2">
    <citation type="submission" date="2008-08" db="EMBL/GenBank/DDBJ databases">
        <authorList>
            <consortium name="Diatom Consortium"/>
            <person name="Grigoriev I."/>
            <person name="Grimwood J."/>
            <person name="Kuo A."/>
            <person name="Otillar R.P."/>
            <person name="Salamov A."/>
            <person name="Detter J.C."/>
            <person name="Lindquist E."/>
            <person name="Shapiro H."/>
            <person name="Lucas S."/>
            <person name="Glavina del Rio T."/>
            <person name="Pitluck S."/>
            <person name="Rokhsar D."/>
            <person name="Bowler C."/>
        </authorList>
    </citation>
    <scope>GENOME REANNOTATION</scope>
    <source>
        <strain evidence="6">CCAP 1055/1</strain>
    </source>
</reference>
<evidence type="ECO:0000256" key="3">
    <source>
        <dbReference type="SAM" id="SignalP"/>
    </source>
</evidence>
<dbReference type="InterPro" id="IPR002048">
    <property type="entry name" value="EF_hand_dom"/>
</dbReference>
<accession>B7FTG9</accession>
<keyword evidence="2" id="KW-0812">Transmembrane</keyword>
<sequence length="487" mass="54326">MNLLSLLATIAAFVVLPNAHALKPSKCGLLLTQPCLSTTDKRYDANFPNSFVMQNLSWKQYEGLWKVTATNFEGDGIPAQPQPHVPALNYQLLPYTRSEAVAFYNHTLDGSRMMTYGYYFYRPAPSSFCNQTFEPPFQNVIGSGFCGVNGFVSGKAHYGTTTNEKEGDLELFRSVESGALGRDVIDFDPPAKGSWIDSSTLWGSTTIDGVFSQTHSYVFLNNDTAFVSLSVIDLITSSRQANYVAKMTRMDDTEWIAAVEQTYNDYNILEEDKIPVPFEDFSMDPEWYPAEKEWCGGVGSDPACVESPFQEPDAKLKTGPLVGFVILGLALFCVPMYGLYRYQLGQQVRRIKTCFIQGIAKNINIAPTPGALTHEKLLEEFQHMDRDNGGTIEKAELKQWMDEGKVGKISDSDFNVLWSALDIDGSGSIDFVEFCTFLSGCGEAFDEVYNHQQTMSKEQKLKFASQRFSTRSLPNNVCISNDIEDNA</sequence>
<protein>
    <recommendedName>
        <fullName evidence="4">EF-hand domain-containing protein</fullName>
    </recommendedName>
</protein>
<keyword evidence="1" id="KW-0106">Calcium</keyword>
<evidence type="ECO:0000259" key="4">
    <source>
        <dbReference type="PROSITE" id="PS50222"/>
    </source>
</evidence>
<dbReference type="GO" id="GO:0005509">
    <property type="term" value="F:calcium ion binding"/>
    <property type="evidence" value="ECO:0007669"/>
    <property type="project" value="InterPro"/>
</dbReference>
<evidence type="ECO:0000256" key="1">
    <source>
        <dbReference type="ARBA" id="ARBA00022837"/>
    </source>
</evidence>
<keyword evidence="3" id="KW-0732">Signal</keyword>
<dbReference type="PROSITE" id="PS00018">
    <property type="entry name" value="EF_HAND_1"/>
    <property type="match status" value="2"/>
</dbReference>
<evidence type="ECO:0000313" key="6">
    <source>
        <dbReference type="Proteomes" id="UP000000759"/>
    </source>
</evidence>
<dbReference type="Pfam" id="PF13499">
    <property type="entry name" value="EF-hand_7"/>
    <property type="match status" value="1"/>
</dbReference>
<dbReference type="EMBL" id="CM000607">
    <property type="protein sequence ID" value="EEC50078.1"/>
    <property type="molecule type" value="Genomic_DNA"/>
</dbReference>
<proteinExistence type="predicted"/>
<keyword evidence="6" id="KW-1185">Reference proteome</keyword>
<dbReference type="PROSITE" id="PS50222">
    <property type="entry name" value="EF_HAND_2"/>
    <property type="match status" value="2"/>
</dbReference>
<dbReference type="KEGG" id="pti:PHATRDRAFT_44251"/>
<dbReference type="SMART" id="SM00054">
    <property type="entry name" value="EFh"/>
    <property type="match status" value="2"/>
</dbReference>
<feature type="transmembrane region" description="Helical" evidence="2">
    <location>
        <begin position="321"/>
        <end position="340"/>
    </location>
</feature>
<dbReference type="InParanoid" id="B7FTG9"/>
<feature type="domain" description="EF-hand" evidence="4">
    <location>
        <begin position="409"/>
        <end position="444"/>
    </location>
</feature>
<dbReference type="eggNOG" id="ENOG502SD37">
    <property type="taxonomic scope" value="Eukaryota"/>
</dbReference>
<evidence type="ECO:0000313" key="5">
    <source>
        <dbReference type="EMBL" id="EEC50078.1"/>
    </source>
</evidence>
<dbReference type="InterPro" id="IPR011992">
    <property type="entry name" value="EF-hand-dom_pair"/>
</dbReference>
<dbReference type="PaxDb" id="2850-Phatr44251"/>
<dbReference type="RefSeq" id="XP_002178413.1">
    <property type="nucleotide sequence ID" value="XM_002178377.1"/>
</dbReference>
<feature type="domain" description="EF-hand" evidence="4">
    <location>
        <begin position="372"/>
        <end position="407"/>
    </location>
</feature>
<organism evidence="5 6">
    <name type="scientific">Phaeodactylum tricornutum (strain CCAP 1055/1)</name>
    <dbReference type="NCBI Taxonomy" id="556484"/>
    <lineage>
        <taxon>Eukaryota</taxon>
        <taxon>Sar</taxon>
        <taxon>Stramenopiles</taxon>
        <taxon>Ochrophyta</taxon>
        <taxon>Bacillariophyta</taxon>
        <taxon>Bacillariophyceae</taxon>
        <taxon>Bacillariophycidae</taxon>
        <taxon>Naviculales</taxon>
        <taxon>Phaeodactylaceae</taxon>
        <taxon>Phaeodactylum</taxon>
    </lineage>
</organism>
<dbReference type="SUPFAM" id="SSF47473">
    <property type="entry name" value="EF-hand"/>
    <property type="match status" value="1"/>
</dbReference>
<dbReference type="GeneID" id="7197935"/>
<evidence type="ECO:0000256" key="2">
    <source>
        <dbReference type="SAM" id="Phobius"/>
    </source>
</evidence>
<dbReference type="InterPro" id="IPR018247">
    <property type="entry name" value="EF_Hand_1_Ca_BS"/>
</dbReference>
<dbReference type="OrthoDB" id="191686at2759"/>
<gene>
    <name evidence="5" type="ORF">PHATRDRAFT_44251</name>
</gene>
<keyword evidence="2" id="KW-0472">Membrane</keyword>
<feature type="chain" id="PRO_5002852617" description="EF-hand domain-containing protein" evidence="3">
    <location>
        <begin position="22"/>
        <end position="487"/>
    </location>
</feature>
<feature type="signal peptide" evidence="3">
    <location>
        <begin position="1"/>
        <end position="21"/>
    </location>
</feature>
<dbReference type="CDD" id="cd00051">
    <property type="entry name" value="EFh"/>
    <property type="match status" value="1"/>
</dbReference>
<dbReference type="Proteomes" id="UP000000759">
    <property type="component" value="Chromosome 4"/>
</dbReference>
<reference evidence="5 6" key="1">
    <citation type="journal article" date="2008" name="Nature">
        <title>The Phaeodactylum genome reveals the evolutionary history of diatom genomes.</title>
        <authorList>
            <person name="Bowler C."/>
            <person name="Allen A.E."/>
            <person name="Badger J.H."/>
            <person name="Grimwood J."/>
            <person name="Jabbari K."/>
            <person name="Kuo A."/>
            <person name="Maheswari U."/>
            <person name="Martens C."/>
            <person name="Maumus F."/>
            <person name="Otillar R.P."/>
            <person name="Rayko E."/>
            <person name="Salamov A."/>
            <person name="Vandepoele K."/>
            <person name="Beszteri B."/>
            <person name="Gruber A."/>
            <person name="Heijde M."/>
            <person name="Katinka M."/>
            <person name="Mock T."/>
            <person name="Valentin K."/>
            <person name="Verret F."/>
            <person name="Berges J.A."/>
            <person name="Brownlee C."/>
            <person name="Cadoret J.P."/>
            <person name="Chiovitti A."/>
            <person name="Choi C.J."/>
            <person name="Coesel S."/>
            <person name="De Martino A."/>
            <person name="Detter J.C."/>
            <person name="Durkin C."/>
            <person name="Falciatore A."/>
            <person name="Fournet J."/>
            <person name="Haruta M."/>
            <person name="Huysman M.J."/>
            <person name="Jenkins B.D."/>
            <person name="Jiroutova K."/>
            <person name="Jorgensen R.E."/>
            <person name="Joubert Y."/>
            <person name="Kaplan A."/>
            <person name="Kroger N."/>
            <person name="Kroth P.G."/>
            <person name="La Roche J."/>
            <person name="Lindquist E."/>
            <person name="Lommer M."/>
            <person name="Martin-Jezequel V."/>
            <person name="Lopez P.J."/>
            <person name="Lucas S."/>
            <person name="Mangogna M."/>
            <person name="McGinnis K."/>
            <person name="Medlin L.K."/>
            <person name="Montsant A."/>
            <person name="Oudot-Le Secq M.P."/>
            <person name="Napoli C."/>
            <person name="Obornik M."/>
            <person name="Parker M.S."/>
            <person name="Petit J.L."/>
            <person name="Porcel B.M."/>
            <person name="Poulsen N."/>
            <person name="Robison M."/>
            <person name="Rychlewski L."/>
            <person name="Rynearson T.A."/>
            <person name="Schmutz J."/>
            <person name="Shapiro H."/>
            <person name="Siaut M."/>
            <person name="Stanley M."/>
            <person name="Sussman M.R."/>
            <person name="Taylor A.R."/>
            <person name="Vardi A."/>
            <person name="von Dassow P."/>
            <person name="Vyverman W."/>
            <person name="Willis A."/>
            <person name="Wyrwicz L.S."/>
            <person name="Rokhsar D.S."/>
            <person name="Weissenbach J."/>
            <person name="Armbrust E.V."/>
            <person name="Green B.R."/>
            <person name="Van de Peer Y."/>
            <person name="Grigoriev I.V."/>
        </authorList>
    </citation>
    <scope>NUCLEOTIDE SEQUENCE [LARGE SCALE GENOMIC DNA]</scope>
    <source>
        <strain evidence="5 6">CCAP 1055/1</strain>
    </source>
</reference>
<name>B7FTG9_PHATC</name>
<dbReference type="HOGENOM" id="CLU_560778_0_0_1"/>
<dbReference type="Gene3D" id="1.10.238.10">
    <property type="entry name" value="EF-hand"/>
    <property type="match status" value="1"/>
</dbReference>